<dbReference type="PRINTS" id="PR00080">
    <property type="entry name" value="SDRFAMILY"/>
</dbReference>
<accession>A0ABY8IY13</accession>
<organism evidence="4 5">
    <name type="scientific">Halobacillus naozhouensis</name>
    <dbReference type="NCBI Taxonomy" id="554880"/>
    <lineage>
        <taxon>Bacteria</taxon>
        <taxon>Bacillati</taxon>
        <taxon>Bacillota</taxon>
        <taxon>Bacilli</taxon>
        <taxon>Bacillales</taxon>
        <taxon>Bacillaceae</taxon>
        <taxon>Halobacillus</taxon>
    </lineage>
</organism>
<dbReference type="PANTHER" id="PTHR43975:SF2">
    <property type="entry name" value="EG:BACR7A4.14 PROTEIN-RELATED"/>
    <property type="match status" value="1"/>
</dbReference>
<gene>
    <name evidence="4" type="ORF">P9989_01465</name>
</gene>
<dbReference type="Proteomes" id="UP001221597">
    <property type="component" value="Chromosome"/>
</dbReference>
<dbReference type="PROSITE" id="PS00061">
    <property type="entry name" value="ADH_SHORT"/>
    <property type="match status" value="1"/>
</dbReference>
<proteinExistence type="inferred from homology"/>
<dbReference type="Pfam" id="PF00106">
    <property type="entry name" value="adh_short"/>
    <property type="match status" value="1"/>
</dbReference>
<evidence type="ECO:0000256" key="2">
    <source>
        <dbReference type="RuleBase" id="RU000363"/>
    </source>
</evidence>
<dbReference type="SUPFAM" id="SSF51735">
    <property type="entry name" value="NAD(P)-binding Rossmann-fold domains"/>
    <property type="match status" value="1"/>
</dbReference>
<dbReference type="PRINTS" id="PR00081">
    <property type="entry name" value="GDHRDH"/>
</dbReference>
<keyword evidence="5" id="KW-1185">Reference proteome</keyword>
<dbReference type="PANTHER" id="PTHR43975">
    <property type="entry name" value="ZGC:101858"/>
    <property type="match status" value="1"/>
</dbReference>
<name>A0ABY8IY13_9BACI</name>
<dbReference type="InterPro" id="IPR002347">
    <property type="entry name" value="SDR_fam"/>
</dbReference>
<evidence type="ECO:0000313" key="4">
    <source>
        <dbReference type="EMBL" id="WFT75105.1"/>
    </source>
</evidence>
<comment type="similarity">
    <text evidence="1 2">Belongs to the short-chain dehydrogenases/reductases (SDR) family.</text>
</comment>
<dbReference type="InterPro" id="IPR036291">
    <property type="entry name" value="NAD(P)-bd_dom_sf"/>
</dbReference>
<dbReference type="SMART" id="SM00822">
    <property type="entry name" value="PKS_KR"/>
    <property type="match status" value="1"/>
</dbReference>
<dbReference type="Gene3D" id="3.40.50.720">
    <property type="entry name" value="NAD(P)-binding Rossmann-like Domain"/>
    <property type="match status" value="1"/>
</dbReference>
<sequence length="267" mass="28794">MRNIFSNEALKKEHILITGATGGIGYATVKAAVQAGAHVTITGRREENLNELKNECEDVNESVHVYAHPADLNDDKSRNQLVEQAVKENGPITGLVNSAGVVGGGPLDNLTEQDLRQVMELNYFSTVLFTQLVYERMKPQKAGAIVNLSSLSGLRGTYANTAYSASKFAITGFTQSFAVEAIEHNIRVNAVCPGYVDTDMGRDSIRSKGERNKRSFEEQLKVAEDGIPSSRISTAEEVANTIVFLLSEAAGNIVGESVKISGGSVMR</sequence>
<dbReference type="EC" id="1.-.-.-" evidence="4"/>
<evidence type="ECO:0000256" key="1">
    <source>
        <dbReference type="ARBA" id="ARBA00006484"/>
    </source>
</evidence>
<dbReference type="InterPro" id="IPR020904">
    <property type="entry name" value="Sc_DH/Rdtase_CS"/>
</dbReference>
<dbReference type="InterPro" id="IPR057326">
    <property type="entry name" value="KR_dom"/>
</dbReference>
<dbReference type="EMBL" id="CP121671">
    <property type="protein sequence ID" value="WFT75105.1"/>
    <property type="molecule type" value="Genomic_DNA"/>
</dbReference>
<evidence type="ECO:0000259" key="3">
    <source>
        <dbReference type="SMART" id="SM00822"/>
    </source>
</evidence>
<dbReference type="RefSeq" id="WP_283077074.1">
    <property type="nucleotide sequence ID" value="NZ_CP121671.1"/>
</dbReference>
<keyword evidence="4" id="KW-0560">Oxidoreductase</keyword>
<dbReference type="CDD" id="cd05233">
    <property type="entry name" value="SDR_c"/>
    <property type="match status" value="1"/>
</dbReference>
<protein>
    <submittedName>
        <fullName evidence="4">SDR family NAD(P)-dependent oxidoreductase</fullName>
        <ecNumber evidence="4">1.-.-.-</ecNumber>
    </submittedName>
</protein>
<reference evidence="4 5" key="1">
    <citation type="submission" date="2023-04" db="EMBL/GenBank/DDBJ databases">
        <title>Genome sequence of Halobacillus naozhouensis KACC 21980.</title>
        <authorList>
            <person name="Kim S."/>
            <person name="Heo J."/>
            <person name="Kwon S.-W."/>
        </authorList>
    </citation>
    <scope>NUCLEOTIDE SEQUENCE [LARGE SCALE GENOMIC DNA]</scope>
    <source>
        <strain evidence="4 5">KCTC 13234</strain>
    </source>
</reference>
<dbReference type="GO" id="GO:0016491">
    <property type="term" value="F:oxidoreductase activity"/>
    <property type="evidence" value="ECO:0007669"/>
    <property type="project" value="UniProtKB-KW"/>
</dbReference>
<feature type="domain" description="Ketoreductase" evidence="3">
    <location>
        <begin position="13"/>
        <end position="185"/>
    </location>
</feature>
<evidence type="ECO:0000313" key="5">
    <source>
        <dbReference type="Proteomes" id="UP001221597"/>
    </source>
</evidence>